<dbReference type="Proteomes" id="UP000326509">
    <property type="component" value="Unassembled WGS sequence"/>
</dbReference>
<sequence length="291" mass="33835">MLTFLFGLYWLVQLKRQFLLSAFVLVLAFVFFNPIYEFSSPKNENDYSNKLSVMSYNVRLFNAYEQGTDNEENIKKFTESIINSDADVICIQEYFRDFNVELPGYPYVYIHYRRDKFKMGQAIYSKYPLINKGAFDFAGTQNNTLYVDVVVKGDTVRLYNLHLKSMSIKPSVNSLQDADKAMLLERLGNAFTKQEEQVHSIIAHSKKAKHPFIYAGDFNNTAFSYVYRKLREGNKDAFLEQGNGLGTTFRFDSYPMRIDYIMTSEGLDVVDFETFEQTFSDHHPIKATIGW</sequence>
<gene>
    <name evidence="2" type="ORF">ULMA_11130</name>
</gene>
<reference evidence="2 3" key="1">
    <citation type="submission" date="2019-08" db="EMBL/GenBank/DDBJ databases">
        <title>Draft genome sequence of Ulvibacter marinus type strain NBRC 109484.</title>
        <authorList>
            <person name="Kawano K."/>
            <person name="Ushijima N."/>
            <person name="Kihara M."/>
            <person name="Itoh H."/>
        </authorList>
    </citation>
    <scope>NUCLEOTIDE SEQUENCE [LARGE SCALE GENOMIC DNA]</scope>
    <source>
        <strain evidence="2 3">NBRC 109484</strain>
    </source>
</reference>
<name>A0A5J4ING6_9FLAO</name>
<dbReference type="CDD" id="cd09084">
    <property type="entry name" value="EEP-2"/>
    <property type="match status" value="1"/>
</dbReference>
<keyword evidence="2" id="KW-0540">Nuclease</keyword>
<evidence type="ECO:0000313" key="3">
    <source>
        <dbReference type="Proteomes" id="UP000326509"/>
    </source>
</evidence>
<protein>
    <submittedName>
        <fullName evidence="2">Endonuclease</fullName>
    </submittedName>
</protein>
<dbReference type="Gene3D" id="3.60.10.10">
    <property type="entry name" value="Endonuclease/exonuclease/phosphatase"/>
    <property type="match status" value="1"/>
</dbReference>
<dbReference type="SUPFAM" id="SSF56219">
    <property type="entry name" value="DNase I-like"/>
    <property type="match status" value="1"/>
</dbReference>
<dbReference type="AlphaFoldDB" id="A0A5J4ING6"/>
<keyword evidence="2" id="KW-0255">Endonuclease</keyword>
<keyword evidence="3" id="KW-1185">Reference proteome</keyword>
<dbReference type="GO" id="GO:0016020">
    <property type="term" value="C:membrane"/>
    <property type="evidence" value="ECO:0007669"/>
    <property type="project" value="GOC"/>
</dbReference>
<keyword evidence="2" id="KW-0378">Hydrolase</keyword>
<dbReference type="InterPro" id="IPR051916">
    <property type="entry name" value="GPI-anchor_lipid_remodeler"/>
</dbReference>
<dbReference type="InterPro" id="IPR005135">
    <property type="entry name" value="Endo/exonuclease/phosphatase"/>
</dbReference>
<organism evidence="2 3">
    <name type="scientific">Patiriisocius marinus</name>
    <dbReference type="NCBI Taxonomy" id="1397112"/>
    <lineage>
        <taxon>Bacteria</taxon>
        <taxon>Pseudomonadati</taxon>
        <taxon>Bacteroidota</taxon>
        <taxon>Flavobacteriia</taxon>
        <taxon>Flavobacteriales</taxon>
        <taxon>Flavobacteriaceae</taxon>
        <taxon>Patiriisocius</taxon>
    </lineage>
</organism>
<dbReference type="InterPro" id="IPR036691">
    <property type="entry name" value="Endo/exonu/phosph_ase_sf"/>
</dbReference>
<comment type="caution">
    <text evidence="2">The sequence shown here is derived from an EMBL/GenBank/DDBJ whole genome shotgun (WGS) entry which is preliminary data.</text>
</comment>
<proteinExistence type="predicted"/>
<dbReference type="GO" id="GO:0004519">
    <property type="term" value="F:endonuclease activity"/>
    <property type="evidence" value="ECO:0007669"/>
    <property type="project" value="UniProtKB-KW"/>
</dbReference>
<evidence type="ECO:0000259" key="1">
    <source>
        <dbReference type="Pfam" id="PF03372"/>
    </source>
</evidence>
<evidence type="ECO:0000313" key="2">
    <source>
        <dbReference type="EMBL" id="GER59005.1"/>
    </source>
</evidence>
<dbReference type="GO" id="GO:0006506">
    <property type="term" value="P:GPI anchor biosynthetic process"/>
    <property type="evidence" value="ECO:0007669"/>
    <property type="project" value="TreeGrafter"/>
</dbReference>
<feature type="domain" description="Endonuclease/exonuclease/phosphatase" evidence="1">
    <location>
        <begin position="54"/>
        <end position="282"/>
    </location>
</feature>
<dbReference type="PANTHER" id="PTHR14859:SF15">
    <property type="entry name" value="ENDONUCLEASE_EXONUCLEASE_PHOSPHATASE DOMAIN-CONTAINING PROTEIN"/>
    <property type="match status" value="1"/>
</dbReference>
<dbReference type="Pfam" id="PF03372">
    <property type="entry name" value="Exo_endo_phos"/>
    <property type="match status" value="1"/>
</dbReference>
<dbReference type="EMBL" id="BKCG01000002">
    <property type="protein sequence ID" value="GER59005.1"/>
    <property type="molecule type" value="Genomic_DNA"/>
</dbReference>
<dbReference type="PANTHER" id="PTHR14859">
    <property type="entry name" value="CALCOFLUOR WHITE HYPERSENSITIVE PROTEIN PRECURSOR"/>
    <property type="match status" value="1"/>
</dbReference>
<accession>A0A5J4ING6</accession>